<keyword evidence="2" id="KW-0489">Methyltransferase</keyword>
<protein>
    <recommendedName>
        <fullName evidence="5">Methyltransferase type 11 domain-containing protein</fullName>
    </recommendedName>
</protein>
<evidence type="ECO:0000256" key="3">
    <source>
        <dbReference type="ARBA" id="ARBA00022679"/>
    </source>
</evidence>
<evidence type="ECO:0000256" key="4">
    <source>
        <dbReference type="ARBA" id="ARBA00025707"/>
    </source>
</evidence>
<comment type="pathway">
    <text evidence="4">Phospholipid metabolism.</text>
</comment>
<proteinExistence type="predicted"/>
<evidence type="ECO:0000256" key="1">
    <source>
        <dbReference type="ARBA" id="ARBA00005189"/>
    </source>
</evidence>
<dbReference type="Gene3D" id="3.40.50.150">
    <property type="entry name" value="Vaccinia Virus protein VP39"/>
    <property type="match status" value="1"/>
</dbReference>
<dbReference type="SUPFAM" id="SSF53335">
    <property type="entry name" value="S-adenosyl-L-methionine-dependent methyltransferases"/>
    <property type="match status" value="1"/>
</dbReference>
<evidence type="ECO:0000259" key="5">
    <source>
        <dbReference type="Pfam" id="PF08241"/>
    </source>
</evidence>
<gene>
    <name evidence="6" type="ORF">MTY59_22260</name>
</gene>
<accession>A0ABM7SM82</accession>
<keyword evidence="3" id="KW-0808">Transferase</keyword>
<dbReference type="EMBL" id="AP024828">
    <property type="protein sequence ID" value="BCZ22371.1"/>
    <property type="molecule type" value="Genomic_DNA"/>
</dbReference>
<dbReference type="RefSeq" id="WP_221045678.1">
    <property type="nucleotide sequence ID" value="NZ_AP024828.1"/>
</dbReference>
<feature type="domain" description="Methyltransferase type 11" evidence="5">
    <location>
        <begin position="108"/>
        <end position="207"/>
    </location>
</feature>
<evidence type="ECO:0000313" key="6">
    <source>
        <dbReference type="EMBL" id="BCZ22371.1"/>
    </source>
</evidence>
<evidence type="ECO:0000313" key="7">
    <source>
        <dbReference type="Proteomes" id="UP000826012"/>
    </source>
</evidence>
<sequence length="327" mass="36816">MLENAILHTPIDNPGRNKMRRIALSIYWGFLVVVRSFSLVRQKTAAAYYTTLGDDAIDFLDEGYVDDSKPLWLNLGYWKEARTYPDACVAMVELLGTRAGLKPGDEVLDVGVGFAEQDFVLLDRFKVSRITGIDITPVHINKGRERVAKRGLENQIDLRLGSATAMEFPDASFDKVLALECAFHFDTREEFMREAFRVLKPGGTIAIADMLPVPGRKSGRVNVFARRYGHIPEANLYDREEYPRRLSAVGFGDVLVESIRQDVFPGMANYSRQRLEGKKKMDEVVVEVSEDDRAQCRGVEIWERGSGLTDYVMVSARKPLDMGVPGK</sequence>
<dbReference type="PANTHER" id="PTHR44307:SF2">
    <property type="entry name" value="PHOSPHOETHANOLAMINE METHYLTRANSFERASE ISOFORM X1"/>
    <property type="match status" value="1"/>
</dbReference>
<dbReference type="InterPro" id="IPR013216">
    <property type="entry name" value="Methyltransf_11"/>
</dbReference>
<name>A0ABM7SM82_9MYCO</name>
<dbReference type="InterPro" id="IPR029063">
    <property type="entry name" value="SAM-dependent_MTases_sf"/>
</dbReference>
<comment type="pathway">
    <text evidence="1">Lipid metabolism.</text>
</comment>
<dbReference type="Proteomes" id="UP000826012">
    <property type="component" value="Chromosome"/>
</dbReference>
<keyword evidence="7" id="KW-1185">Reference proteome</keyword>
<dbReference type="PANTHER" id="PTHR44307">
    <property type="entry name" value="PHOSPHOETHANOLAMINE METHYLTRANSFERASE"/>
    <property type="match status" value="1"/>
</dbReference>
<dbReference type="CDD" id="cd02440">
    <property type="entry name" value="AdoMet_MTases"/>
    <property type="match status" value="1"/>
</dbReference>
<reference evidence="6 7" key="2">
    <citation type="submission" date="2021-07" db="EMBL/GenBank/DDBJ databases">
        <authorList>
            <person name="Matsumoto Y."/>
            <person name="Motooka D."/>
            <person name="Nakamura S."/>
        </authorList>
    </citation>
    <scope>NUCLEOTIDE SEQUENCE [LARGE SCALE GENOMIC DNA]</scope>
    <source>
        <strain evidence="6 7">TY59</strain>
    </source>
</reference>
<evidence type="ECO:0000256" key="2">
    <source>
        <dbReference type="ARBA" id="ARBA00022603"/>
    </source>
</evidence>
<reference evidence="6 7" key="1">
    <citation type="submission" date="2021-07" db="EMBL/GenBank/DDBJ databases">
        <title>Complete genome sequence of nontuberculous Mycobacterium sp. TY59.</title>
        <authorList>
            <person name="Fukushima K."/>
        </authorList>
    </citation>
    <scope>NUCLEOTIDE SEQUENCE [LARGE SCALE GENOMIC DNA]</scope>
    <source>
        <strain evidence="6 7">TY59</strain>
    </source>
</reference>
<dbReference type="Pfam" id="PF08241">
    <property type="entry name" value="Methyltransf_11"/>
    <property type="match status" value="1"/>
</dbReference>
<organism evidence="6 7">
    <name type="scientific">Mycobacterium senriense</name>
    <dbReference type="NCBI Taxonomy" id="2775496"/>
    <lineage>
        <taxon>Bacteria</taxon>
        <taxon>Bacillati</taxon>
        <taxon>Actinomycetota</taxon>
        <taxon>Actinomycetes</taxon>
        <taxon>Mycobacteriales</taxon>
        <taxon>Mycobacteriaceae</taxon>
        <taxon>Mycobacterium</taxon>
        <taxon>Mycobacterium avium complex (MAC)</taxon>
    </lineage>
</organism>